<evidence type="ECO:0000256" key="1">
    <source>
        <dbReference type="SAM" id="MobiDB-lite"/>
    </source>
</evidence>
<accession>A0A7K1FJQ7</accession>
<feature type="region of interest" description="Disordered" evidence="1">
    <location>
        <begin position="1"/>
        <end position="38"/>
    </location>
</feature>
<feature type="transmembrane region" description="Helical" evidence="2">
    <location>
        <begin position="120"/>
        <end position="137"/>
    </location>
</feature>
<evidence type="ECO:0000313" key="4">
    <source>
        <dbReference type="Proteomes" id="UP000460221"/>
    </source>
</evidence>
<sequence>MSTQHEEIGTGTTSGRITSSDITSNGIAGRAEGMGRQDTVQRDMGLRDLRALQADLAAFHAGAGRGPVGPAIEQIPATETTGGLSGADGAAGITGGPTDLDSRERAARSLGYRRQNIRQGAMIGALLIAVLLLQEPWNDGAAGWWIVAASLALPLALMFAATAVLLGRSRRADGMAVAPAPIVSGMDAEGRRAVRRAFATGVPATEPLARRATLEIARATVIGFLPRSVLLGVLVIMEVLFAAVTASAVGALLWALLAGLTVAQLIGGVARLQRSHRYLQVAGWLPDER</sequence>
<protein>
    <submittedName>
        <fullName evidence="3">Uncharacterized protein</fullName>
    </submittedName>
</protein>
<keyword evidence="2" id="KW-0812">Transmembrane</keyword>
<evidence type="ECO:0000256" key="2">
    <source>
        <dbReference type="SAM" id="Phobius"/>
    </source>
</evidence>
<feature type="transmembrane region" description="Helical" evidence="2">
    <location>
        <begin position="228"/>
        <end position="246"/>
    </location>
</feature>
<proteinExistence type="predicted"/>
<keyword evidence="4" id="KW-1185">Reference proteome</keyword>
<feature type="transmembrane region" description="Helical" evidence="2">
    <location>
        <begin position="252"/>
        <end position="270"/>
    </location>
</feature>
<organism evidence="3 4">
    <name type="scientific">Nakamurella alba</name>
    <dbReference type="NCBI Taxonomy" id="2665158"/>
    <lineage>
        <taxon>Bacteria</taxon>
        <taxon>Bacillati</taxon>
        <taxon>Actinomycetota</taxon>
        <taxon>Actinomycetes</taxon>
        <taxon>Nakamurellales</taxon>
        <taxon>Nakamurellaceae</taxon>
        <taxon>Nakamurella</taxon>
    </lineage>
</organism>
<keyword evidence="2" id="KW-0472">Membrane</keyword>
<keyword evidence="2" id="KW-1133">Transmembrane helix</keyword>
<reference evidence="3 4" key="1">
    <citation type="submission" date="2019-11" db="EMBL/GenBank/DDBJ databases">
        <authorList>
            <person name="Jiang L.-Q."/>
        </authorList>
    </citation>
    <scope>NUCLEOTIDE SEQUENCE [LARGE SCALE GENOMIC DNA]</scope>
    <source>
        <strain evidence="3 4">YIM 132087</strain>
    </source>
</reference>
<name>A0A7K1FJQ7_9ACTN</name>
<feature type="compositionally biased region" description="Low complexity" evidence="1">
    <location>
        <begin position="9"/>
        <end position="24"/>
    </location>
</feature>
<dbReference type="EMBL" id="WLYK01000003">
    <property type="protein sequence ID" value="MTD14371.1"/>
    <property type="molecule type" value="Genomic_DNA"/>
</dbReference>
<feature type="region of interest" description="Disordered" evidence="1">
    <location>
        <begin position="80"/>
        <end position="100"/>
    </location>
</feature>
<evidence type="ECO:0000313" key="3">
    <source>
        <dbReference type="EMBL" id="MTD14371.1"/>
    </source>
</evidence>
<gene>
    <name evidence="3" type="ORF">GIS00_10460</name>
</gene>
<comment type="caution">
    <text evidence="3">The sequence shown here is derived from an EMBL/GenBank/DDBJ whole genome shotgun (WGS) entry which is preliminary data.</text>
</comment>
<dbReference type="Proteomes" id="UP000460221">
    <property type="component" value="Unassembled WGS sequence"/>
</dbReference>
<feature type="transmembrane region" description="Helical" evidence="2">
    <location>
        <begin position="143"/>
        <end position="166"/>
    </location>
</feature>
<dbReference type="RefSeq" id="WP_154768411.1">
    <property type="nucleotide sequence ID" value="NZ_WLYK01000003.1"/>
</dbReference>
<dbReference type="AlphaFoldDB" id="A0A7K1FJQ7"/>